<dbReference type="EMBL" id="VRKQ01000013">
    <property type="protein sequence ID" value="TXG35994.1"/>
    <property type="molecule type" value="Genomic_DNA"/>
</dbReference>
<sequence>MLFLLSGINLNAQAGIPCIDGNSEEWQGLAVTGAPSFELRHDVFTGNADDIFTGGKDFKSWGQVSPTPDYSNWTYSPMQAKSDIMNAAAVIYTGITGAPICNATPPFNSYDDTHTYLFFAGDRESNNGTGYIGFWFLLNGSGSVDEGKDKYFTPDHFTNFGEQIPGEPAGTLYDADSSIGDLLVLADFTGGGRNAAITVLKWVGPGNGDKGNNNSLVEVGTDSQVGQNNDGPTAVPSNFIVPAGQIEYDTNEFYEGVIDITDVFDLQNNPDIICGASWMLETRSSAEITADSKDFVGGSFNLPPIVDVSDASVCVGGSASLTATVTRIINGENVVIANPEIEGYTFDWSGPGGFTANTATITFDPAQLSDDGVYTVMVTSPTGCPPADGDQSGTLTVNDLPTVTADNEELACTDTMIQLTGSPLGGTWSGNHVSGAGVFDATGLTPGDYTVTYTYTDGNGCTNSAEATVKVNIAPDLTVSCPDDVSVDCTDDISGDFTAWLGGFSSNGGAGTVTETYNVNGVDTPLNQIIAPTDICNGVVITIIYTASDECEQEEQCSSSFTLEADTEAPTASVPASETVDCGNIPLPDPSVVLDEADNCGTPSVEHISDSEDPGACGGSITRTYRVTDSCGHFIDVQQTINVNPAPKAEFDPAPAEE</sequence>
<evidence type="ECO:0000313" key="3">
    <source>
        <dbReference type="Proteomes" id="UP000321080"/>
    </source>
</evidence>
<keyword evidence="3" id="KW-1185">Reference proteome</keyword>
<dbReference type="SUPFAM" id="SSF48726">
    <property type="entry name" value="Immunoglobulin"/>
    <property type="match status" value="1"/>
</dbReference>
<organism evidence="2 3">
    <name type="scientific">Seonamhaeicola maritimus</name>
    <dbReference type="NCBI Taxonomy" id="2591822"/>
    <lineage>
        <taxon>Bacteria</taxon>
        <taxon>Pseudomonadati</taxon>
        <taxon>Bacteroidota</taxon>
        <taxon>Flavobacteriia</taxon>
        <taxon>Flavobacteriales</taxon>
        <taxon>Flavobacteriaceae</taxon>
    </lineage>
</organism>
<dbReference type="Gene3D" id="2.60.40.10">
    <property type="entry name" value="Immunoglobulins"/>
    <property type="match status" value="2"/>
</dbReference>
<dbReference type="RefSeq" id="WP_241664834.1">
    <property type="nucleotide sequence ID" value="NZ_VRKQ01000013.1"/>
</dbReference>
<evidence type="ECO:0000313" key="2">
    <source>
        <dbReference type="EMBL" id="TXG35994.1"/>
    </source>
</evidence>
<dbReference type="AlphaFoldDB" id="A0A5C7GGH7"/>
<feature type="non-terminal residue" evidence="2">
    <location>
        <position position="658"/>
    </location>
</feature>
<protein>
    <recommendedName>
        <fullName evidence="1">HYR-like domain-containing protein</fullName>
    </recommendedName>
</protein>
<dbReference type="Proteomes" id="UP000321080">
    <property type="component" value="Unassembled WGS sequence"/>
</dbReference>
<accession>A0A5C7GGH7</accession>
<dbReference type="InterPro" id="IPR036179">
    <property type="entry name" value="Ig-like_dom_sf"/>
</dbReference>
<dbReference type="InterPro" id="IPR013783">
    <property type="entry name" value="Ig-like_fold"/>
</dbReference>
<comment type="caution">
    <text evidence="2">The sequence shown here is derived from an EMBL/GenBank/DDBJ whole genome shotgun (WGS) entry which is preliminary data.</text>
</comment>
<dbReference type="InterPro" id="IPR057078">
    <property type="entry name" value="HYR-4C"/>
</dbReference>
<reference evidence="2 3" key="1">
    <citation type="submission" date="2019-08" db="EMBL/GenBank/DDBJ databases">
        <title>Seonamhaeicola sediminis sp. nov., isolated from marine sediment.</title>
        <authorList>
            <person name="Cao W.R."/>
        </authorList>
    </citation>
    <scope>NUCLEOTIDE SEQUENCE [LARGE SCALE GENOMIC DNA]</scope>
    <source>
        <strain evidence="2 3">1505</strain>
    </source>
</reference>
<name>A0A5C7GGH7_9FLAO</name>
<evidence type="ECO:0000259" key="1">
    <source>
        <dbReference type="Pfam" id="PF23237"/>
    </source>
</evidence>
<feature type="domain" description="HYR-like" evidence="1">
    <location>
        <begin position="571"/>
        <end position="643"/>
    </location>
</feature>
<dbReference type="Pfam" id="PF23237">
    <property type="entry name" value="HYR_4C"/>
    <property type="match status" value="1"/>
</dbReference>
<gene>
    <name evidence="2" type="ORF">FUA22_13820</name>
</gene>
<proteinExistence type="predicted"/>